<name>A0A0F9S0E9_9ZZZZ</name>
<evidence type="ECO:0000256" key="8">
    <source>
        <dbReference type="ARBA" id="ARBA00049120"/>
    </source>
</evidence>
<dbReference type="InterPro" id="IPR001091">
    <property type="entry name" value="RM_Methyltransferase"/>
</dbReference>
<dbReference type="GO" id="GO:0032259">
    <property type="term" value="P:methylation"/>
    <property type="evidence" value="ECO:0007669"/>
    <property type="project" value="UniProtKB-KW"/>
</dbReference>
<evidence type="ECO:0000259" key="9">
    <source>
        <dbReference type="Pfam" id="PF01555"/>
    </source>
</evidence>
<evidence type="ECO:0000256" key="6">
    <source>
        <dbReference type="ARBA" id="ARBA00022747"/>
    </source>
</evidence>
<dbReference type="InterPro" id="IPR002941">
    <property type="entry name" value="DNA_methylase_N4/N6"/>
</dbReference>
<evidence type="ECO:0000256" key="3">
    <source>
        <dbReference type="ARBA" id="ARBA00022603"/>
    </source>
</evidence>
<evidence type="ECO:0000256" key="5">
    <source>
        <dbReference type="ARBA" id="ARBA00022691"/>
    </source>
</evidence>
<dbReference type="EC" id="2.1.1.113" evidence="2"/>
<dbReference type="SUPFAM" id="SSF53335">
    <property type="entry name" value="S-adenosyl-L-methionine-dependent methyltransferases"/>
    <property type="match status" value="1"/>
</dbReference>
<gene>
    <name evidence="10" type="ORF">LCGC14_0579260</name>
</gene>
<evidence type="ECO:0000256" key="4">
    <source>
        <dbReference type="ARBA" id="ARBA00022679"/>
    </source>
</evidence>
<organism evidence="10">
    <name type="scientific">marine sediment metagenome</name>
    <dbReference type="NCBI Taxonomy" id="412755"/>
    <lineage>
        <taxon>unclassified sequences</taxon>
        <taxon>metagenomes</taxon>
        <taxon>ecological metagenomes</taxon>
    </lineage>
</organism>
<keyword evidence="4" id="KW-0808">Transferase</keyword>
<dbReference type="Pfam" id="PF01555">
    <property type="entry name" value="N6_N4_Mtase"/>
    <property type="match status" value="1"/>
</dbReference>
<proteinExistence type="inferred from homology"/>
<dbReference type="InterPro" id="IPR029063">
    <property type="entry name" value="SAM-dependent_MTases_sf"/>
</dbReference>
<dbReference type="GO" id="GO:0015667">
    <property type="term" value="F:site-specific DNA-methyltransferase (cytosine-N4-specific) activity"/>
    <property type="evidence" value="ECO:0007669"/>
    <property type="project" value="UniProtKB-EC"/>
</dbReference>
<sequence length="134" mass="15658">MINQFINKIHQGNSLDILKQIPDNSVDTVITSPPYWQLRDYGYPDQWGLEPTYQEYLEHLWYLMDETYRILKPTGTAWINMGDTYSSNRWTTQPSTTGRSRICSDVETTKKIKEPDKCLLLIPHRFAIGCIDRG</sequence>
<dbReference type="InterPro" id="IPR017985">
    <property type="entry name" value="MeTrfase_CN4_CS"/>
</dbReference>
<dbReference type="GO" id="GO:0009307">
    <property type="term" value="P:DNA restriction-modification system"/>
    <property type="evidence" value="ECO:0007669"/>
    <property type="project" value="UniProtKB-KW"/>
</dbReference>
<evidence type="ECO:0000256" key="2">
    <source>
        <dbReference type="ARBA" id="ARBA00012185"/>
    </source>
</evidence>
<dbReference type="Gene3D" id="3.40.50.150">
    <property type="entry name" value="Vaccinia Virus protein VP39"/>
    <property type="match status" value="1"/>
</dbReference>
<dbReference type="PROSITE" id="PS00093">
    <property type="entry name" value="N4_MTASE"/>
    <property type="match status" value="1"/>
</dbReference>
<evidence type="ECO:0000256" key="7">
    <source>
        <dbReference type="ARBA" id="ARBA00023125"/>
    </source>
</evidence>
<dbReference type="GO" id="GO:0008170">
    <property type="term" value="F:N-methyltransferase activity"/>
    <property type="evidence" value="ECO:0007669"/>
    <property type="project" value="InterPro"/>
</dbReference>
<comment type="catalytic activity">
    <reaction evidence="8">
        <text>a 2'-deoxycytidine in DNA + S-adenosyl-L-methionine = an N(4)-methyl-2'-deoxycytidine in DNA + S-adenosyl-L-homocysteine + H(+)</text>
        <dbReference type="Rhea" id="RHEA:16857"/>
        <dbReference type="Rhea" id="RHEA-COMP:11369"/>
        <dbReference type="Rhea" id="RHEA-COMP:13674"/>
        <dbReference type="ChEBI" id="CHEBI:15378"/>
        <dbReference type="ChEBI" id="CHEBI:57856"/>
        <dbReference type="ChEBI" id="CHEBI:59789"/>
        <dbReference type="ChEBI" id="CHEBI:85452"/>
        <dbReference type="ChEBI" id="CHEBI:137933"/>
        <dbReference type="EC" id="2.1.1.113"/>
    </reaction>
</comment>
<comment type="caution">
    <text evidence="10">The sequence shown here is derived from an EMBL/GenBank/DDBJ whole genome shotgun (WGS) entry which is preliminary data.</text>
</comment>
<reference evidence="10" key="1">
    <citation type="journal article" date="2015" name="Nature">
        <title>Complex archaea that bridge the gap between prokaryotes and eukaryotes.</title>
        <authorList>
            <person name="Spang A."/>
            <person name="Saw J.H."/>
            <person name="Jorgensen S.L."/>
            <person name="Zaremba-Niedzwiedzka K."/>
            <person name="Martijn J."/>
            <person name="Lind A.E."/>
            <person name="van Eijk R."/>
            <person name="Schleper C."/>
            <person name="Guy L."/>
            <person name="Ettema T.J."/>
        </authorList>
    </citation>
    <scope>NUCLEOTIDE SEQUENCE</scope>
</reference>
<dbReference type="EMBL" id="LAZR01000874">
    <property type="protein sequence ID" value="KKN55717.1"/>
    <property type="molecule type" value="Genomic_DNA"/>
</dbReference>
<evidence type="ECO:0000256" key="1">
    <source>
        <dbReference type="ARBA" id="ARBA00010203"/>
    </source>
</evidence>
<dbReference type="PRINTS" id="PR00508">
    <property type="entry name" value="S21N4MTFRASE"/>
</dbReference>
<protein>
    <recommendedName>
        <fullName evidence="2">site-specific DNA-methyltransferase (cytosine-N(4)-specific)</fullName>
        <ecNumber evidence="2">2.1.1.113</ecNumber>
    </recommendedName>
</protein>
<feature type="domain" description="DNA methylase N-4/N-6" evidence="9">
    <location>
        <begin position="26"/>
        <end position="91"/>
    </location>
</feature>
<keyword evidence="5" id="KW-0949">S-adenosyl-L-methionine</keyword>
<keyword evidence="3" id="KW-0489">Methyltransferase</keyword>
<dbReference type="GO" id="GO:0003677">
    <property type="term" value="F:DNA binding"/>
    <property type="evidence" value="ECO:0007669"/>
    <property type="project" value="UniProtKB-KW"/>
</dbReference>
<comment type="similarity">
    <text evidence="1">Belongs to the N(4)/N(6)-methyltransferase family. N(4) subfamily.</text>
</comment>
<dbReference type="AlphaFoldDB" id="A0A0F9S0E9"/>
<keyword evidence="7" id="KW-0238">DNA-binding</keyword>
<accession>A0A0F9S0E9</accession>
<keyword evidence="6" id="KW-0680">Restriction system</keyword>
<evidence type="ECO:0000313" key="10">
    <source>
        <dbReference type="EMBL" id="KKN55717.1"/>
    </source>
</evidence>